<feature type="region of interest" description="Disordered" evidence="1">
    <location>
        <begin position="38"/>
        <end position="88"/>
    </location>
</feature>
<sequence length="134" mass="13952">MTEGHSDGDITPRALAVVVVIAGVLVLAVAAGMLLTGRDDTRTGGERIPASVPAPSTTAVAPTTTASAPEPAPTVRIPTPVAPPIDLADRRVGDDCTRDNVISAWEFRDGDWVCVPKPPGTENYIPAEAVYPNR</sequence>
<gene>
    <name evidence="3" type="ORF">NCTC1934_03030</name>
</gene>
<keyword evidence="2" id="KW-1133">Transmembrane helix</keyword>
<dbReference type="EMBL" id="UGRY01000002">
    <property type="protein sequence ID" value="SUA77452.1"/>
    <property type="molecule type" value="Genomic_DNA"/>
</dbReference>
<dbReference type="AlphaFoldDB" id="A0A378YJW4"/>
<name>A0A378YJW4_9NOCA</name>
<dbReference type="RefSeq" id="WP_039810783.1">
    <property type="nucleotide sequence ID" value="NZ_JADLRH010000012.1"/>
</dbReference>
<evidence type="ECO:0000256" key="2">
    <source>
        <dbReference type="SAM" id="Phobius"/>
    </source>
</evidence>
<evidence type="ECO:0000313" key="4">
    <source>
        <dbReference type="Proteomes" id="UP000255467"/>
    </source>
</evidence>
<keyword evidence="2" id="KW-0812">Transmembrane</keyword>
<dbReference type="Proteomes" id="UP000255467">
    <property type="component" value="Unassembled WGS sequence"/>
</dbReference>
<organism evidence="3 4">
    <name type="scientific">Nocardia otitidiscaviarum</name>
    <dbReference type="NCBI Taxonomy" id="1823"/>
    <lineage>
        <taxon>Bacteria</taxon>
        <taxon>Bacillati</taxon>
        <taxon>Actinomycetota</taxon>
        <taxon>Actinomycetes</taxon>
        <taxon>Mycobacteriales</taxon>
        <taxon>Nocardiaceae</taxon>
        <taxon>Nocardia</taxon>
    </lineage>
</organism>
<feature type="compositionally biased region" description="Low complexity" evidence="1">
    <location>
        <begin position="49"/>
        <end position="75"/>
    </location>
</feature>
<feature type="transmembrane region" description="Helical" evidence="2">
    <location>
        <begin position="14"/>
        <end position="35"/>
    </location>
</feature>
<proteinExistence type="predicted"/>
<protein>
    <submittedName>
        <fullName evidence="3">Uncharacterized protein</fullName>
    </submittedName>
</protein>
<dbReference type="OrthoDB" id="4559623at2"/>
<dbReference type="STRING" id="1406858.GCA_000710895_04847"/>
<keyword evidence="2" id="KW-0472">Membrane</keyword>
<keyword evidence="4" id="KW-1185">Reference proteome</keyword>
<evidence type="ECO:0000256" key="1">
    <source>
        <dbReference type="SAM" id="MobiDB-lite"/>
    </source>
</evidence>
<accession>A0A378YJW4</accession>
<evidence type="ECO:0000313" key="3">
    <source>
        <dbReference type="EMBL" id="SUA77452.1"/>
    </source>
</evidence>
<reference evidence="3 4" key="1">
    <citation type="submission" date="2018-06" db="EMBL/GenBank/DDBJ databases">
        <authorList>
            <consortium name="Pathogen Informatics"/>
            <person name="Doyle S."/>
        </authorList>
    </citation>
    <scope>NUCLEOTIDE SEQUENCE [LARGE SCALE GENOMIC DNA]</scope>
    <source>
        <strain evidence="3 4">NCTC1934</strain>
    </source>
</reference>